<keyword evidence="2" id="KW-0489">Methyltransferase</keyword>
<feature type="domain" description="Methyltransferase" evidence="1">
    <location>
        <begin position="32"/>
        <end position="141"/>
    </location>
</feature>
<accession>L9WYA4</accession>
<dbReference type="Gene3D" id="3.40.50.150">
    <property type="entry name" value="Vaccinia Virus protein VP39"/>
    <property type="match status" value="1"/>
</dbReference>
<evidence type="ECO:0000313" key="3">
    <source>
        <dbReference type="Proteomes" id="UP000011602"/>
    </source>
</evidence>
<dbReference type="GO" id="GO:0032259">
    <property type="term" value="P:methylation"/>
    <property type="evidence" value="ECO:0007669"/>
    <property type="project" value="UniProtKB-KW"/>
</dbReference>
<dbReference type="PANTHER" id="PTHR43591">
    <property type="entry name" value="METHYLTRANSFERASE"/>
    <property type="match status" value="1"/>
</dbReference>
<dbReference type="eggNOG" id="arCOG02702">
    <property type="taxonomic scope" value="Archaea"/>
</dbReference>
<dbReference type="AlphaFoldDB" id="L9WYA4"/>
<dbReference type="PANTHER" id="PTHR43591:SF24">
    <property type="entry name" value="2-METHOXY-6-POLYPRENYL-1,4-BENZOQUINOL METHYLASE, MITOCHONDRIAL"/>
    <property type="match status" value="1"/>
</dbReference>
<dbReference type="RefSeq" id="WP_007259790.1">
    <property type="nucleotide sequence ID" value="NZ_AOHZ01000058.1"/>
</dbReference>
<dbReference type="InterPro" id="IPR029063">
    <property type="entry name" value="SAM-dependent_MTases_sf"/>
</dbReference>
<dbReference type="EMBL" id="AOHZ01000058">
    <property type="protein sequence ID" value="ELY54445.1"/>
    <property type="molecule type" value="Genomic_DNA"/>
</dbReference>
<keyword evidence="3" id="KW-1185">Reference proteome</keyword>
<dbReference type="InterPro" id="IPR025714">
    <property type="entry name" value="Methyltranfer_dom"/>
</dbReference>
<keyword evidence="2" id="KW-0808">Transferase</keyword>
<dbReference type="OrthoDB" id="1018at2157"/>
<reference evidence="2 3" key="1">
    <citation type="journal article" date="2014" name="PLoS Genet.">
        <title>Phylogenetically driven sequencing of extremely halophilic archaea reveals strategies for static and dynamic osmo-response.</title>
        <authorList>
            <person name="Becker E.A."/>
            <person name="Seitzer P.M."/>
            <person name="Tritt A."/>
            <person name="Larsen D."/>
            <person name="Krusor M."/>
            <person name="Yao A.I."/>
            <person name="Wu D."/>
            <person name="Madern D."/>
            <person name="Eisen J.A."/>
            <person name="Darling A.E."/>
            <person name="Facciotti M.T."/>
        </authorList>
    </citation>
    <scope>NUCLEOTIDE SEQUENCE [LARGE SCALE GENOMIC DNA]</scope>
    <source>
        <strain evidence="2 3">JCM 12255</strain>
    </source>
</reference>
<dbReference type="Proteomes" id="UP000011602">
    <property type="component" value="Unassembled WGS sequence"/>
</dbReference>
<proteinExistence type="predicted"/>
<dbReference type="SUPFAM" id="SSF53335">
    <property type="entry name" value="S-adenosyl-L-methionine-dependent methyltransferases"/>
    <property type="match status" value="1"/>
</dbReference>
<gene>
    <name evidence="2" type="ORF">C493_12564</name>
</gene>
<dbReference type="GO" id="GO:0008168">
    <property type="term" value="F:methyltransferase activity"/>
    <property type="evidence" value="ECO:0007669"/>
    <property type="project" value="UniProtKB-KW"/>
</dbReference>
<name>L9WYA4_9EURY</name>
<evidence type="ECO:0000259" key="1">
    <source>
        <dbReference type="Pfam" id="PF13847"/>
    </source>
</evidence>
<organism evidence="2 3">
    <name type="scientific">Natronolimnohabitans innermongolicus JCM 12255</name>
    <dbReference type="NCBI Taxonomy" id="1227499"/>
    <lineage>
        <taxon>Archaea</taxon>
        <taxon>Methanobacteriati</taxon>
        <taxon>Methanobacteriota</taxon>
        <taxon>Stenosarchaea group</taxon>
        <taxon>Halobacteria</taxon>
        <taxon>Halobacteriales</taxon>
        <taxon>Natrialbaceae</taxon>
        <taxon>Natronolimnohabitans</taxon>
    </lineage>
</organism>
<protein>
    <submittedName>
        <fullName evidence="2">S-adenosylmethionine-dependent methyltransferase-like protein</fullName>
    </submittedName>
</protein>
<dbReference type="STRING" id="1227499.C493_12564"/>
<sequence length="197" mass="21560">MSRFQNTRQPDWDWWGKLWPTPGETLRDFGLSSGETVVEIGCGDGYFALPAARIVDPGTVYALDLEASLLSELEAIAEQQQIENVVPLEGDARSLADHLPESVDVAVIANTFHGVDDPTPLVEEIADVLVEDGSFIVVNWRDRPKETTTVDGEARGPPTELRLAPDATRAAVEAASELTLTEAVDIPPYHYALCFDR</sequence>
<dbReference type="Pfam" id="PF13847">
    <property type="entry name" value="Methyltransf_31"/>
    <property type="match status" value="1"/>
</dbReference>
<comment type="caution">
    <text evidence="2">The sequence shown here is derived from an EMBL/GenBank/DDBJ whole genome shotgun (WGS) entry which is preliminary data.</text>
</comment>
<dbReference type="CDD" id="cd02440">
    <property type="entry name" value="AdoMet_MTases"/>
    <property type="match status" value="1"/>
</dbReference>
<evidence type="ECO:0000313" key="2">
    <source>
        <dbReference type="EMBL" id="ELY54445.1"/>
    </source>
</evidence>